<dbReference type="PANTHER" id="PTHR45794:SF1">
    <property type="entry name" value="LEUCINE--TRNA LIGASE, CYTOPLASMIC"/>
    <property type="match status" value="1"/>
</dbReference>
<dbReference type="InterPro" id="IPR054509">
    <property type="entry name" value="LARS1_ULD"/>
</dbReference>
<feature type="domain" description="Aminoacyl-tRNA synthetase class Ia" evidence="11">
    <location>
        <begin position="174"/>
        <end position="757"/>
    </location>
</feature>
<dbReference type="Proteomes" id="UP001176961">
    <property type="component" value="Unassembled WGS sequence"/>
</dbReference>
<evidence type="ECO:0000259" key="12">
    <source>
        <dbReference type="Pfam" id="PF08264"/>
    </source>
</evidence>
<feature type="domain" description="Methionyl/Valyl/Leucyl/Isoleucyl-tRNA synthetase anticodon-binding" evidence="12">
    <location>
        <begin position="798"/>
        <end position="926"/>
    </location>
</feature>
<dbReference type="InterPro" id="IPR009008">
    <property type="entry name" value="Val/Leu/Ile-tRNA-synth_edit"/>
</dbReference>
<keyword evidence="4 9" id="KW-0547">Nucleotide-binding</keyword>
<keyword evidence="16" id="KW-1185">Reference proteome</keyword>
<dbReference type="FunFam" id="3.40.50.620:FF:000326">
    <property type="entry name" value="Leucine--tRNA ligase, cytoplasmic"/>
    <property type="match status" value="1"/>
</dbReference>
<evidence type="ECO:0000259" key="13">
    <source>
        <dbReference type="Pfam" id="PF22947"/>
    </source>
</evidence>
<evidence type="ECO:0000256" key="10">
    <source>
        <dbReference type="SAM" id="Coils"/>
    </source>
</evidence>
<dbReference type="GO" id="GO:0004823">
    <property type="term" value="F:leucine-tRNA ligase activity"/>
    <property type="evidence" value="ECO:0007669"/>
    <property type="project" value="UniProtKB-EC"/>
</dbReference>
<dbReference type="InterPro" id="IPR004493">
    <property type="entry name" value="Leu-tRNA-synth_Ia_arc/euk"/>
</dbReference>
<dbReference type="Pfam" id="PF00133">
    <property type="entry name" value="tRNA-synt_1"/>
    <property type="match status" value="2"/>
</dbReference>
<evidence type="ECO:0000256" key="5">
    <source>
        <dbReference type="ARBA" id="ARBA00022840"/>
    </source>
</evidence>
<keyword evidence="3 9" id="KW-0436">Ligase</keyword>
<sequence>MAGAGKERKKVAQLLEKEAEIQKLWEENKVFEADAVDDGAQKYLVTFPYPYMNGRLHLGHTFTISKCEFAVGYQRLAGKRCLFPFGFHCTGMPIKACADKLKREMEDFGCPPKFPTYEEEAPKEEVSSLDEITKDKSKGKKSKLVAKTGSSKYQWQIMQSLGLNDEEIKKFADTDHWLEYFPPHCTSDLKKMGLKVDWRRSFITTDANPYYDSFVRWQFGKLHEAKKIDFGKRYTIYSPRDGQPCMDHDRSSGEGVGPQEYTLIQLQVLDPKPAILANVTKPIYLVAATLRPETMYGQTNCYIHPDIQYSAFYAGEKEDMVFIATSRAARNMCYQGLTAENGVVNYVDGLEKFPGSKILGAALSAPLATYPKVYALPMLTIKDDKGTGVVTSVPSDSPDDYAALTDLKKKKPLREKYGITDEMVLPFDPVPIIEIEGLGNLAAVEMCRKLKIESQNEKDKLEEAKKEVYLKGFYDGVMIIGKYAGQKTADVKKIIQTDLIAEGLAKKYVEPEKKIISRSGDECVVALCDQWYLNYGDPEWKAQTKKALAQLNTYSDEVRRNFEATIDWLHEHACSRSYGLGTKLPWDPQYLIESLSDSTIYNAYYTVAHLLQQGSLDGSVVGPAGIKAEQMTEPVWDYIFLGAPYDAAKMPVPEDTLKALRKEFLYWYPIDMRVSGKDLVQNHLTYLLYNHVAIWPDQPEMWPKSIRANGHLLLNNEKMSKNTGNFMTLIEGIETFSADGMRLSLADAGDAVEDANFVFSMADAAVLRLYNMIDWVKDMVALRKEGGLRKGEPTTFADRVFATEMDKNIQICAANYEQTLFKEALKYAFFEYQALRDMYRELCGGQDAAMNESLVFRFIETQSLILSPICPHIGEQIWQILGKNELIVCAKWPETQPVDESLVKAADFMRDVMVDFRARVKNSMSSKKKNAFTEPPSEAVIYVAKEFPTWQKTILQILEKSANENNGALPDNKTISQVIAKEEAVKKFLKKAMPFVQMVKEQYEQKGMAALATACAFDQAAVLLENRDYIENSLELDRFTIKYTDEADVEPSISESVVPGAPLMHFYPPREGVNIIARNIHVANALFDVNVQVMDGDSVAIVARKLRRLNKSIKPRFNVSLWRYKDPVGGNRKMISCLDPLAINEKLEESAIFSVDTEKKEVLVSDNGKSYPIGDTIVYVAQPVVSVVHADAWLKLSLHSHLPRSPFGDDRWQRY</sequence>
<dbReference type="NCBIfam" id="TIGR00395">
    <property type="entry name" value="leuS_arch"/>
    <property type="match status" value="1"/>
</dbReference>
<evidence type="ECO:0000259" key="14">
    <source>
        <dbReference type="Pfam" id="PF24810"/>
    </source>
</evidence>
<protein>
    <recommendedName>
        <fullName evidence="2">leucine--tRNA ligase</fullName>
        <ecNumber evidence="2">6.1.1.4</ecNumber>
    </recommendedName>
    <alternativeName>
        <fullName evidence="8">Leucyl-tRNA synthetase</fullName>
    </alternativeName>
</protein>
<dbReference type="InterPro" id="IPR014729">
    <property type="entry name" value="Rossmann-like_a/b/a_fold"/>
</dbReference>
<dbReference type="AlphaFoldDB" id="A0AA36GXV1"/>
<dbReference type="SUPFAM" id="SSF47323">
    <property type="entry name" value="Anticodon-binding domain of a subclass of class I aminoacyl-tRNA synthetases"/>
    <property type="match status" value="1"/>
</dbReference>
<dbReference type="PROSITE" id="PS00178">
    <property type="entry name" value="AA_TRNA_LIGASE_I"/>
    <property type="match status" value="1"/>
</dbReference>
<dbReference type="InterPro" id="IPR055416">
    <property type="entry name" value="RBD_LARS1"/>
</dbReference>
<dbReference type="SUPFAM" id="SSF52374">
    <property type="entry name" value="Nucleotidylyl transferase"/>
    <property type="match status" value="1"/>
</dbReference>
<dbReference type="Pfam" id="PF24810">
    <property type="entry name" value="RBD_LARS1"/>
    <property type="match status" value="1"/>
</dbReference>
<evidence type="ECO:0000256" key="3">
    <source>
        <dbReference type="ARBA" id="ARBA00022598"/>
    </source>
</evidence>
<evidence type="ECO:0000256" key="1">
    <source>
        <dbReference type="ARBA" id="ARBA00005594"/>
    </source>
</evidence>
<dbReference type="CDD" id="cd07959">
    <property type="entry name" value="Anticodon_Ia_Leu_AEc"/>
    <property type="match status" value="1"/>
</dbReference>
<evidence type="ECO:0000256" key="8">
    <source>
        <dbReference type="ARBA" id="ARBA00030520"/>
    </source>
</evidence>
<evidence type="ECO:0000256" key="7">
    <source>
        <dbReference type="ARBA" id="ARBA00023146"/>
    </source>
</evidence>
<keyword evidence="7 9" id="KW-0030">Aminoacyl-tRNA synthetase</keyword>
<dbReference type="PANTHER" id="PTHR45794">
    <property type="entry name" value="LEUCYL-TRNA SYNTHETASE"/>
    <property type="match status" value="1"/>
</dbReference>
<dbReference type="InterPro" id="IPR013155">
    <property type="entry name" value="M/V/L/I-tRNA-synth_anticd-bd"/>
</dbReference>
<keyword evidence="5 9" id="KW-0067">ATP-binding</keyword>
<dbReference type="Pfam" id="PF22947">
    <property type="entry name" value="ULD_3"/>
    <property type="match status" value="1"/>
</dbReference>
<evidence type="ECO:0000256" key="2">
    <source>
        <dbReference type="ARBA" id="ARBA00013164"/>
    </source>
</evidence>
<dbReference type="InterPro" id="IPR001412">
    <property type="entry name" value="aa-tRNA-synth_I_CS"/>
</dbReference>
<dbReference type="Gene3D" id="3.90.740.10">
    <property type="entry name" value="Valyl/Leucyl/Isoleucyl-tRNA synthetase, editing domain"/>
    <property type="match status" value="1"/>
</dbReference>
<dbReference type="EC" id="6.1.1.4" evidence="2"/>
<dbReference type="InterPro" id="IPR009080">
    <property type="entry name" value="tRNAsynth_Ia_anticodon-bd"/>
</dbReference>
<dbReference type="EMBL" id="CATQJL010000223">
    <property type="protein sequence ID" value="CAJ0600287.1"/>
    <property type="molecule type" value="Genomic_DNA"/>
</dbReference>
<keyword evidence="6 9" id="KW-0648">Protein biosynthesis</keyword>
<accession>A0AA36GXV1</accession>
<feature type="domain" description="Leucine--tRNA ligase RagD-binding" evidence="14">
    <location>
        <begin position="943"/>
        <end position="1015"/>
    </location>
</feature>
<dbReference type="GO" id="GO:0005524">
    <property type="term" value="F:ATP binding"/>
    <property type="evidence" value="ECO:0007669"/>
    <property type="project" value="UniProtKB-KW"/>
</dbReference>
<proteinExistence type="inferred from homology"/>
<organism evidence="15 16">
    <name type="scientific">Cylicocyclus nassatus</name>
    <name type="common">Nematode worm</name>
    <dbReference type="NCBI Taxonomy" id="53992"/>
    <lineage>
        <taxon>Eukaryota</taxon>
        <taxon>Metazoa</taxon>
        <taxon>Ecdysozoa</taxon>
        <taxon>Nematoda</taxon>
        <taxon>Chromadorea</taxon>
        <taxon>Rhabditida</taxon>
        <taxon>Rhabditina</taxon>
        <taxon>Rhabditomorpha</taxon>
        <taxon>Strongyloidea</taxon>
        <taxon>Strongylidae</taxon>
        <taxon>Cylicocyclus</taxon>
    </lineage>
</organism>
<dbReference type="FunFam" id="3.90.740.10:FF:000001">
    <property type="entry name" value="Leucine--tRNA ligase, cytoplasmic"/>
    <property type="match status" value="1"/>
</dbReference>
<evidence type="ECO:0000313" key="16">
    <source>
        <dbReference type="Proteomes" id="UP001176961"/>
    </source>
</evidence>
<feature type="domain" description="Leucine--tRNA ligase ubiquitin-like" evidence="13">
    <location>
        <begin position="1070"/>
        <end position="1181"/>
    </location>
</feature>
<evidence type="ECO:0000256" key="4">
    <source>
        <dbReference type="ARBA" id="ARBA00022741"/>
    </source>
</evidence>
<evidence type="ECO:0000256" key="6">
    <source>
        <dbReference type="ARBA" id="ARBA00022917"/>
    </source>
</evidence>
<dbReference type="GO" id="GO:0006429">
    <property type="term" value="P:leucyl-tRNA aminoacylation"/>
    <property type="evidence" value="ECO:0007669"/>
    <property type="project" value="InterPro"/>
</dbReference>
<dbReference type="Gene3D" id="3.40.50.620">
    <property type="entry name" value="HUPs"/>
    <property type="match status" value="1"/>
</dbReference>
<evidence type="ECO:0000259" key="11">
    <source>
        <dbReference type="Pfam" id="PF00133"/>
    </source>
</evidence>
<gene>
    <name evidence="15" type="ORF">CYNAS_LOCUS12270</name>
</gene>
<evidence type="ECO:0000256" key="9">
    <source>
        <dbReference type="RuleBase" id="RU363035"/>
    </source>
</evidence>
<dbReference type="SUPFAM" id="SSF50677">
    <property type="entry name" value="ValRS/IleRS/LeuRS editing domain"/>
    <property type="match status" value="1"/>
</dbReference>
<feature type="coiled-coil region" evidence="10">
    <location>
        <begin position="444"/>
        <end position="471"/>
    </location>
</feature>
<evidence type="ECO:0000313" key="15">
    <source>
        <dbReference type="EMBL" id="CAJ0600287.1"/>
    </source>
</evidence>
<reference evidence="15" key="1">
    <citation type="submission" date="2023-07" db="EMBL/GenBank/DDBJ databases">
        <authorList>
            <consortium name="CYATHOMIX"/>
        </authorList>
    </citation>
    <scope>NUCLEOTIDE SEQUENCE</scope>
    <source>
        <strain evidence="15">N/A</strain>
    </source>
</reference>
<dbReference type="GO" id="GO:0002161">
    <property type="term" value="F:aminoacyl-tRNA deacylase activity"/>
    <property type="evidence" value="ECO:0007669"/>
    <property type="project" value="InterPro"/>
</dbReference>
<feature type="domain" description="Aminoacyl-tRNA synthetase class Ia" evidence="11">
    <location>
        <begin position="21"/>
        <end position="100"/>
    </location>
</feature>
<name>A0AA36GXV1_CYLNA</name>
<keyword evidence="10" id="KW-0175">Coiled coil</keyword>
<dbReference type="Pfam" id="PF08264">
    <property type="entry name" value="Anticodon_1"/>
    <property type="match status" value="1"/>
</dbReference>
<dbReference type="Gene3D" id="1.10.730.10">
    <property type="entry name" value="Isoleucyl-tRNA Synthetase, Domain 1"/>
    <property type="match status" value="1"/>
</dbReference>
<dbReference type="InterPro" id="IPR002300">
    <property type="entry name" value="aa-tRNA-synth_Ia"/>
</dbReference>
<comment type="similarity">
    <text evidence="1 9">Belongs to the class-I aminoacyl-tRNA synthetase family.</text>
</comment>
<comment type="caution">
    <text evidence="15">The sequence shown here is derived from an EMBL/GenBank/DDBJ whole genome shotgun (WGS) entry which is preliminary data.</text>
</comment>